<dbReference type="Proteomes" id="UP000297527">
    <property type="component" value="Unassembled WGS sequence"/>
</dbReference>
<protein>
    <recommendedName>
        <fullName evidence="2">RelA/SpoT domain-containing protein</fullName>
    </recommendedName>
</protein>
<dbReference type="SMART" id="SM00028">
    <property type="entry name" value="TPR"/>
    <property type="match status" value="2"/>
</dbReference>
<feature type="repeat" description="TPR" evidence="1">
    <location>
        <begin position="315"/>
        <end position="348"/>
    </location>
</feature>
<sequence>MVIPEVTKNHINEYADKHYEDYKKLAEKLKTILVEICEKVAPYAIVQTRPKSISSFSEKIFRKSYYDPCKELTDLCGGRIIAHTTVKVEALAKEIEDRYHDEIDTNSVNHTQRLESREFGYRSIHYIIKFKQKVLDKWELGNMVNPRVEVQIRTLLEHAWADISHAYTYKSDFPIPELWKRETFRAAALLENVDTLFSRMHKGLEQYKVSYGTYMTREQIQKKIDLLWNVLITNGVTKSERADLALTIGRLSVEFGRERWAAAETYITENLIETKPDMLLQLGILRCKLHNHTEKGFIAGQEDLKNAFILFPSNTEALVALADTYELKGEHEKAQEKYKEAFGLDPSNPRVLTSHVCCQIQKHQNGDIIEYFQPLVRKAIAQSQDQIDISINLPLAFYATGLLYLFLGEKTSSFSAYSKAVKMSDNEHIIKPHIKALEKLLLPKEILGVDATLRFLRLSVKQKSKKSLQTESPVIIISVGNDQLDEKENYKFWDLVLDSFIKKFKGKILGAREDTKLGEMIDTKIKKLKNYDIEHEFYKDSLNMCEKIADCGISSKYIKLLEIEGCERSGEEYQMALALGARVGLLPGIGGQAKEILTDLDWNQTDRLQWDQQKIQAFIYENMEGFVKI</sequence>
<evidence type="ECO:0000256" key="1">
    <source>
        <dbReference type="PROSITE-ProRule" id="PRU00339"/>
    </source>
</evidence>
<dbReference type="PROSITE" id="PS50005">
    <property type="entry name" value="TPR"/>
    <property type="match status" value="1"/>
</dbReference>
<dbReference type="Pfam" id="PF13181">
    <property type="entry name" value="TPR_8"/>
    <property type="match status" value="1"/>
</dbReference>
<dbReference type="GO" id="GO:0015969">
    <property type="term" value="P:guanosine tetraphosphate metabolic process"/>
    <property type="evidence" value="ECO:0007669"/>
    <property type="project" value="InterPro"/>
</dbReference>
<evidence type="ECO:0000259" key="2">
    <source>
        <dbReference type="SMART" id="SM00954"/>
    </source>
</evidence>
<evidence type="ECO:0000313" key="4">
    <source>
        <dbReference type="Proteomes" id="UP000297527"/>
    </source>
</evidence>
<dbReference type="PANTHER" id="PTHR41773">
    <property type="entry name" value="GTP PYROPHOSPHATASE-RELATED"/>
    <property type="match status" value="1"/>
</dbReference>
<organism evidence="3 4">
    <name type="scientific">Botryotinia convoluta</name>
    <dbReference type="NCBI Taxonomy" id="54673"/>
    <lineage>
        <taxon>Eukaryota</taxon>
        <taxon>Fungi</taxon>
        <taxon>Dikarya</taxon>
        <taxon>Ascomycota</taxon>
        <taxon>Pezizomycotina</taxon>
        <taxon>Leotiomycetes</taxon>
        <taxon>Helotiales</taxon>
        <taxon>Sclerotiniaceae</taxon>
        <taxon>Botryotinia</taxon>
    </lineage>
</organism>
<name>A0A4Z1H3W9_9HELO</name>
<dbReference type="EMBL" id="PQXN01001049">
    <property type="protein sequence ID" value="TGO43698.1"/>
    <property type="molecule type" value="Genomic_DNA"/>
</dbReference>
<comment type="caution">
    <text evidence="3">The sequence shown here is derived from an EMBL/GenBank/DDBJ whole genome shotgun (WGS) entry which is preliminary data.</text>
</comment>
<dbReference type="Gene3D" id="3.30.460.10">
    <property type="entry name" value="Beta Polymerase, domain 2"/>
    <property type="match status" value="1"/>
</dbReference>
<dbReference type="PANTHER" id="PTHR41773:SF1">
    <property type="entry name" value="RELA_SPOT DOMAIN-CONTAINING PROTEIN"/>
    <property type="match status" value="1"/>
</dbReference>
<dbReference type="InterPro" id="IPR019734">
    <property type="entry name" value="TPR_rpt"/>
</dbReference>
<evidence type="ECO:0000313" key="3">
    <source>
        <dbReference type="EMBL" id="TGO43698.1"/>
    </source>
</evidence>
<dbReference type="Pfam" id="PF04607">
    <property type="entry name" value="RelA_SpoT"/>
    <property type="match status" value="1"/>
</dbReference>
<accession>A0A4Z1H3W9</accession>
<dbReference type="SMART" id="SM00954">
    <property type="entry name" value="RelA_SpoT"/>
    <property type="match status" value="1"/>
</dbReference>
<dbReference type="Gene3D" id="1.25.40.10">
    <property type="entry name" value="Tetratricopeptide repeat domain"/>
    <property type="match status" value="1"/>
</dbReference>
<keyword evidence="4" id="KW-1185">Reference proteome</keyword>
<reference evidence="3 4" key="1">
    <citation type="submission" date="2017-12" db="EMBL/GenBank/DDBJ databases">
        <title>Comparative genomics of Botrytis spp.</title>
        <authorList>
            <person name="Valero-Jimenez C.A."/>
            <person name="Tapia P."/>
            <person name="Veloso J."/>
            <person name="Silva-Moreno E."/>
            <person name="Staats M."/>
            <person name="Valdes J.H."/>
            <person name="Van Kan J.A.L."/>
        </authorList>
    </citation>
    <scope>NUCLEOTIDE SEQUENCE [LARGE SCALE GENOMIC DNA]</scope>
    <source>
        <strain evidence="3 4">MUCL11595</strain>
    </source>
</reference>
<dbReference type="InterPro" id="IPR043519">
    <property type="entry name" value="NT_sf"/>
</dbReference>
<dbReference type="InterPro" id="IPR011990">
    <property type="entry name" value="TPR-like_helical_dom_sf"/>
</dbReference>
<dbReference type="AlphaFoldDB" id="A0A4Z1H3W9"/>
<proteinExistence type="predicted"/>
<feature type="domain" description="RelA/SpoT" evidence="2">
    <location>
        <begin position="48"/>
        <end position="175"/>
    </location>
</feature>
<dbReference type="SUPFAM" id="SSF48452">
    <property type="entry name" value="TPR-like"/>
    <property type="match status" value="1"/>
</dbReference>
<dbReference type="OrthoDB" id="4719016at2759"/>
<dbReference type="SUPFAM" id="SSF81301">
    <property type="entry name" value="Nucleotidyltransferase"/>
    <property type="match status" value="1"/>
</dbReference>
<keyword evidence="1" id="KW-0802">TPR repeat</keyword>
<gene>
    <name evidence="3" type="ORF">BCON_1051g00010</name>
</gene>
<dbReference type="CDD" id="cd05399">
    <property type="entry name" value="NT_Rel-Spo_like"/>
    <property type="match status" value="1"/>
</dbReference>
<dbReference type="InterPro" id="IPR007685">
    <property type="entry name" value="RelA_SpoT"/>
</dbReference>
<dbReference type="Gene3D" id="1.10.287.860">
    <property type="entry name" value="Nucleotidyltransferase"/>
    <property type="match status" value="1"/>
</dbReference>